<protein>
    <submittedName>
        <fullName evidence="2">FirrV-1-A23</fullName>
    </submittedName>
</protein>
<dbReference type="EMBL" id="AY225133">
    <property type="protein sequence ID" value="AAR26847.1"/>
    <property type="molecule type" value="Genomic_DNA"/>
</dbReference>
<dbReference type="KEGG" id="vg:41332295"/>
<name>Q6XM64_9PHYC</name>
<proteinExistence type="predicted"/>
<reference evidence="2" key="2">
    <citation type="submission" date="2003-01" db="EMBL/GenBank/DDBJ databases">
        <title>Partial Nucleotide Sequence of the Feldmannia irregularis Virus FirrV-1 Genome: On the Evolution of Large Phaeoviral Genomes.</title>
        <authorList>
            <person name="Delaroque N."/>
            <person name="Knippers R."/>
            <person name="Mueller D.G."/>
            <person name="Boland W."/>
        </authorList>
    </citation>
    <scope>NUCLEOTIDE SEQUENCE</scope>
    <source>
        <strain evidence="2">FirrV-1</strain>
    </source>
</reference>
<dbReference type="InterPro" id="IPR043872">
    <property type="entry name" value="DUF5832"/>
</dbReference>
<feature type="compositionally biased region" description="Polar residues" evidence="1">
    <location>
        <begin position="118"/>
        <end position="130"/>
    </location>
</feature>
<evidence type="ECO:0000313" key="2">
    <source>
        <dbReference type="EMBL" id="AAR26847.1"/>
    </source>
</evidence>
<sequence length="144" mass="16563">MAAPTSYAHIESDVAARSHEAWGYQHRIQDQNYVVMCICDNNESSEPSAIKVFGTFRTMEEANSASETISNECDFFDVFVADTNVWLPIPPSNDFIKDVKYQEEHLQRIRDTFTQVKSRNAQQMERQITNNKRKEDLHEASPSS</sequence>
<feature type="compositionally biased region" description="Basic and acidic residues" evidence="1">
    <location>
        <begin position="132"/>
        <end position="144"/>
    </location>
</feature>
<reference evidence="2" key="1">
    <citation type="journal article" date="2003" name="J. Mol. Evol.">
        <title>Comparisons of two large phaeoviral genomes and evolutionary implications.</title>
        <authorList>
            <person name="Delaroque N."/>
            <person name="Boland W."/>
            <person name="Muller D.G."/>
            <person name="Knippers R."/>
        </authorList>
    </citation>
    <scope>NUCLEOTIDE SEQUENCE</scope>
    <source>
        <strain evidence="2">FirrV-1</strain>
    </source>
</reference>
<feature type="region of interest" description="Disordered" evidence="1">
    <location>
        <begin position="118"/>
        <end position="144"/>
    </location>
</feature>
<dbReference type="RefSeq" id="YP_009665699.1">
    <property type="nucleotide sequence ID" value="NC_043254.1"/>
</dbReference>
<accession>Q6XM64</accession>
<dbReference type="Pfam" id="PF19150">
    <property type="entry name" value="DUF5832"/>
    <property type="match status" value="1"/>
</dbReference>
<organism evidence="2">
    <name type="scientific">Feldmannia irregularis virus a</name>
    <dbReference type="NCBI Taxonomy" id="231992"/>
    <lineage>
        <taxon>Viruses</taxon>
        <taxon>Varidnaviria</taxon>
        <taxon>Bamfordvirae</taxon>
        <taxon>Nucleocytoviricota</taxon>
        <taxon>Megaviricetes</taxon>
        <taxon>Algavirales</taxon>
        <taxon>Phycodnaviridae</taxon>
        <taxon>Phaeovirus</taxon>
        <taxon>Phaeovirus irregularis</taxon>
    </lineage>
</organism>
<dbReference type="GeneID" id="41332295"/>
<evidence type="ECO:0000256" key="1">
    <source>
        <dbReference type="SAM" id="MobiDB-lite"/>
    </source>
</evidence>